<accession>A0A399ERQ2</accession>
<name>A0A399ERQ2_9DEIN</name>
<comment type="caution">
    <text evidence="1">The sequence shown here is derived from an EMBL/GenBank/DDBJ whole genome shotgun (WGS) entry which is preliminary data.</text>
</comment>
<dbReference type="Proteomes" id="UP000265341">
    <property type="component" value="Unassembled WGS sequence"/>
</dbReference>
<dbReference type="OrthoDB" id="26353at2"/>
<dbReference type="EMBL" id="QWLA01000045">
    <property type="protein sequence ID" value="RIH85242.1"/>
    <property type="molecule type" value="Genomic_DNA"/>
</dbReference>
<dbReference type="AlphaFoldDB" id="A0A399ERQ2"/>
<proteinExistence type="predicted"/>
<organism evidence="1 2">
    <name type="scientific">Calidithermus roseus</name>
    <dbReference type="NCBI Taxonomy" id="1644118"/>
    <lineage>
        <taxon>Bacteria</taxon>
        <taxon>Thermotogati</taxon>
        <taxon>Deinococcota</taxon>
        <taxon>Deinococci</taxon>
        <taxon>Thermales</taxon>
        <taxon>Thermaceae</taxon>
        <taxon>Calidithermus</taxon>
    </lineage>
</organism>
<protein>
    <submittedName>
        <fullName evidence="1">Uncharacterized protein</fullName>
    </submittedName>
</protein>
<dbReference type="RefSeq" id="WP_119278418.1">
    <property type="nucleotide sequence ID" value="NZ_QWLA01000045.1"/>
</dbReference>
<evidence type="ECO:0000313" key="2">
    <source>
        <dbReference type="Proteomes" id="UP000265341"/>
    </source>
</evidence>
<keyword evidence="2" id="KW-1185">Reference proteome</keyword>
<reference evidence="1 2" key="1">
    <citation type="submission" date="2018-08" db="EMBL/GenBank/DDBJ databases">
        <title>Meiothermus roseus NBRC 110900 genome sequencing project.</title>
        <authorList>
            <person name="Da Costa M.S."/>
            <person name="Albuquerque L."/>
            <person name="Raposo P."/>
            <person name="Froufe H.J.C."/>
            <person name="Barroso C.S."/>
            <person name="Egas C."/>
        </authorList>
    </citation>
    <scope>NUCLEOTIDE SEQUENCE [LARGE SCALE GENOMIC DNA]</scope>
    <source>
        <strain evidence="1 2">NBRC 110900</strain>
    </source>
</reference>
<sequence length="76" mass="8857">MRVLFVEGKNGDKLREFARSFPHPYRLLYRKEQELYVLEAWAITPQMEIAAGGLEGFRTWSFELVEEGYKTEAADA</sequence>
<gene>
    <name evidence="1" type="ORF">Mrose_02300</name>
</gene>
<evidence type="ECO:0000313" key="1">
    <source>
        <dbReference type="EMBL" id="RIH85242.1"/>
    </source>
</evidence>